<dbReference type="AlphaFoldDB" id="A0A0D8XIC7"/>
<dbReference type="InterPro" id="IPR012945">
    <property type="entry name" value="Tubulin-bd_cofactor_C_dom"/>
</dbReference>
<dbReference type="Proteomes" id="UP000053766">
    <property type="component" value="Unassembled WGS sequence"/>
</dbReference>
<dbReference type="GO" id="GO:0005929">
    <property type="term" value="C:cilium"/>
    <property type="evidence" value="ECO:0007669"/>
    <property type="project" value="TreeGrafter"/>
</dbReference>
<protein>
    <submittedName>
        <fullName evidence="3">Tubulin binding cofactor</fullName>
    </submittedName>
</protein>
<dbReference type="OrthoDB" id="194775at2759"/>
<reference evidence="4" key="2">
    <citation type="journal article" date="2016" name="Sci. Rep.">
        <title>Dictyocaulus viviparus genome, variome and transcriptome elucidate lungworm biology and support future intervention.</title>
        <authorList>
            <person name="McNulty S.N."/>
            <person name="Strube C."/>
            <person name="Rosa B.A."/>
            <person name="Martin J.C."/>
            <person name="Tyagi R."/>
            <person name="Choi Y.J."/>
            <person name="Wang Q."/>
            <person name="Hallsworth Pepin K."/>
            <person name="Zhang X."/>
            <person name="Ozersky P."/>
            <person name="Wilson R.K."/>
            <person name="Sternberg P.W."/>
            <person name="Gasser R.B."/>
            <person name="Mitreva M."/>
        </authorList>
    </citation>
    <scope>NUCLEOTIDE SEQUENCE [LARGE SCALE GENOMIC DNA]</scope>
    <source>
        <strain evidence="4">HannoverDv2000</strain>
    </source>
</reference>
<dbReference type="PANTHER" id="PTHR15440">
    <property type="entry name" value="XRP2 PROTEIN"/>
    <property type="match status" value="1"/>
</dbReference>
<evidence type="ECO:0000313" key="3">
    <source>
        <dbReference type="EMBL" id="KJH44338.1"/>
    </source>
</evidence>
<dbReference type="PANTHER" id="PTHR15440:SF0">
    <property type="entry name" value="PROTEIN XRP2"/>
    <property type="match status" value="1"/>
</dbReference>
<comment type="similarity">
    <text evidence="1">Belongs to the TBCC family.</text>
</comment>
<sequence length="207" mass="23513">MAPWRCRSIIVHNVKSCPALILGPTYGTVILKEVHHSNITVMCKQLCLWNCSNITVFLHTLRPPIIRGCKEIRFGVFNVSYEGLAGEIEAVGLQTFQYDLITHIINFDQSEVSALPPSCFYIQPVPIVNTEENIVVLKFIALELSALIKSPYDFLNKLPPLYRYSWENSLENSKVSAPNSNESSNFPLKRTDLIYLKKRIAKEINDT</sequence>
<feature type="domain" description="C-CAP/cofactor C-like" evidence="2">
    <location>
        <begin position="1"/>
        <end position="93"/>
    </location>
</feature>
<name>A0A0D8XIC7_DICVI</name>
<evidence type="ECO:0000259" key="2">
    <source>
        <dbReference type="PROSITE" id="PS51329"/>
    </source>
</evidence>
<keyword evidence="4" id="KW-1185">Reference proteome</keyword>
<dbReference type="Pfam" id="PF07986">
    <property type="entry name" value="TBCC"/>
    <property type="match status" value="1"/>
</dbReference>
<organism evidence="3 4">
    <name type="scientific">Dictyocaulus viviparus</name>
    <name type="common">Bovine lungworm</name>
    <dbReference type="NCBI Taxonomy" id="29172"/>
    <lineage>
        <taxon>Eukaryota</taxon>
        <taxon>Metazoa</taxon>
        <taxon>Ecdysozoa</taxon>
        <taxon>Nematoda</taxon>
        <taxon>Chromadorea</taxon>
        <taxon>Rhabditida</taxon>
        <taxon>Rhabditina</taxon>
        <taxon>Rhabditomorpha</taxon>
        <taxon>Strongyloidea</taxon>
        <taxon>Metastrongylidae</taxon>
        <taxon>Dictyocaulus</taxon>
    </lineage>
</organism>
<accession>A0A0D8XIC7</accession>
<dbReference type="GO" id="GO:1990075">
    <property type="term" value="C:periciliary membrane compartment"/>
    <property type="evidence" value="ECO:0007669"/>
    <property type="project" value="TreeGrafter"/>
</dbReference>
<dbReference type="PROSITE" id="PS51329">
    <property type="entry name" value="C_CAP_COFACTOR_C"/>
    <property type="match status" value="1"/>
</dbReference>
<dbReference type="GO" id="GO:0006892">
    <property type="term" value="P:post-Golgi vesicle-mediated transport"/>
    <property type="evidence" value="ECO:0007669"/>
    <property type="project" value="TreeGrafter"/>
</dbReference>
<dbReference type="GO" id="GO:0005096">
    <property type="term" value="F:GTPase activator activity"/>
    <property type="evidence" value="ECO:0007669"/>
    <property type="project" value="InterPro"/>
</dbReference>
<proteinExistence type="inferred from homology"/>
<reference evidence="3 4" key="1">
    <citation type="submission" date="2013-11" db="EMBL/GenBank/DDBJ databases">
        <title>Draft genome of the bovine lungworm Dictyocaulus viviparus.</title>
        <authorList>
            <person name="Mitreva M."/>
        </authorList>
    </citation>
    <scope>NUCLEOTIDE SEQUENCE [LARGE SCALE GENOMIC DNA]</scope>
    <source>
        <strain evidence="3 4">HannoverDv2000</strain>
    </source>
</reference>
<evidence type="ECO:0000313" key="4">
    <source>
        <dbReference type="Proteomes" id="UP000053766"/>
    </source>
</evidence>
<dbReference type="InterPro" id="IPR017901">
    <property type="entry name" value="C-CAP_CF_C-like"/>
</dbReference>
<evidence type="ECO:0000256" key="1">
    <source>
        <dbReference type="ARBA" id="ARBA00008848"/>
    </source>
</evidence>
<dbReference type="InterPro" id="IPR039093">
    <property type="entry name" value="XRP2"/>
</dbReference>
<dbReference type="EMBL" id="KN716481">
    <property type="protein sequence ID" value="KJH44338.1"/>
    <property type="molecule type" value="Genomic_DNA"/>
</dbReference>
<dbReference type="InterPro" id="IPR016098">
    <property type="entry name" value="CAP/MinC_C"/>
</dbReference>
<dbReference type="STRING" id="29172.A0A0D8XIC7"/>
<dbReference type="Gene3D" id="2.160.20.70">
    <property type="match status" value="1"/>
</dbReference>
<gene>
    <name evidence="3" type="ORF">DICVIV_09629</name>
</gene>